<dbReference type="InterPro" id="IPR051599">
    <property type="entry name" value="Cell_Envelope_Assoc"/>
</dbReference>
<dbReference type="GO" id="GO:0005886">
    <property type="term" value="C:plasma membrane"/>
    <property type="evidence" value="ECO:0007669"/>
    <property type="project" value="TreeGrafter"/>
</dbReference>
<dbReference type="InterPro" id="IPR003848">
    <property type="entry name" value="DUF218"/>
</dbReference>
<dbReference type="Pfam" id="PF02698">
    <property type="entry name" value="DUF218"/>
    <property type="match status" value="1"/>
</dbReference>
<dbReference type="GO" id="GO:0000270">
    <property type="term" value="P:peptidoglycan metabolic process"/>
    <property type="evidence" value="ECO:0007669"/>
    <property type="project" value="TreeGrafter"/>
</dbReference>
<name>A0A0U1NVV6_9BACI</name>
<evidence type="ECO:0000259" key="1">
    <source>
        <dbReference type="Pfam" id="PF02698"/>
    </source>
</evidence>
<dbReference type="PANTHER" id="PTHR30336:SF4">
    <property type="entry name" value="ENVELOPE BIOGENESIS FACTOR ELYC"/>
    <property type="match status" value="1"/>
</dbReference>
<dbReference type="PANTHER" id="PTHR30336">
    <property type="entry name" value="INNER MEMBRANE PROTEIN, PROBABLE PERMEASE"/>
    <property type="match status" value="1"/>
</dbReference>
<feature type="domain" description="DUF218" evidence="1">
    <location>
        <begin position="32"/>
        <end position="174"/>
    </location>
</feature>
<sequence length="187" mass="21542">MFIFQLLFFCLIIIVIWFIWIHSAPIEAGNNDVVLVLGYKTTGNHLDPLLEERLTIALQLLQMEEYLNKKVIVSGGAVGWIKSEAEIMKDYLIENSIEPNRILLENESRNTVENLRFTKKIMEQEGFGSCVIVSNSFHMRRISMIAKNAGIPTTCYCKRSLMKALKQWKQTIKEIKAFKTTISLLKK</sequence>
<dbReference type="RefSeq" id="WP_090633911.1">
    <property type="nucleotide sequence ID" value="NZ_CVRB01000002.1"/>
</dbReference>
<dbReference type="InterPro" id="IPR014729">
    <property type="entry name" value="Rossmann-like_a/b/a_fold"/>
</dbReference>
<dbReference type="CDD" id="cd06259">
    <property type="entry name" value="YdcF-like"/>
    <property type="match status" value="1"/>
</dbReference>
<dbReference type="OrthoDB" id="9782395at2"/>
<gene>
    <name evidence="2" type="ORF">BN000_02070</name>
</gene>
<dbReference type="Proteomes" id="UP000199087">
    <property type="component" value="Unassembled WGS sequence"/>
</dbReference>
<dbReference type="AlphaFoldDB" id="A0A0U1NVV6"/>
<protein>
    <submittedName>
        <fullName evidence="2">Cytoplasmic protein</fullName>
    </submittedName>
</protein>
<reference evidence="3" key="1">
    <citation type="submission" date="2015-05" db="EMBL/GenBank/DDBJ databases">
        <authorList>
            <person name="Urmite Genomes"/>
        </authorList>
    </citation>
    <scope>NUCLEOTIDE SEQUENCE [LARGE SCALE GENOMIC DNA]</scope>
    <source>
        <strain evidence="3">LF1</strain>
    </source>
</reference>
<accession>A0A0U1NVV6</accession>
<dbReference type="EMBL" id="CVRB01000002">
    <property type="protein sequence ID" value="CRK82149.1"/>
    <property type="molecule type" value="Genomic_DNA"/>
</dbReference>
<organism evidence="2 3">
    <name type="scientific">Neobacillus massiliamazoniensis</name>
    <dbReference type="NCBI Taxonomy" id="1499688"/>
    <lineage>
        <taxon>Bacteria</taxon>
        <taxon>Bacillati</taxon>
        <taxon>Bacillota</taxon>
        <taxon>Bacilli</taxon>
        <taxon>Bacillales</taxon>
        <taxon>Bacillaceae</taxon>
        <taxon>Neobacillus</taxon>
    </lineage>
</organism>
<evidence type="ECO:0000313" key="3">
    <source>
        <dbReference type="Proteomes" id="UP000199087"/>
    </source>
</evidence>
<evidence type="ECO:0000313" key="2">
    <source>
        <dbReference type="EMBL" id="CRK82149.1"/>
    </source>
</evidence>
<proteinExistence type="predicted"/>
<keyword evidence="3" id="KW-1185">Reference proteome</keyword>
<dbReference type="GO" id="GO:0043164">
    <property type="term" value="P:Gram-negative-bacterium-type cell wall biogenesis"/>
    <property type="evidence" value="ECO:0007669"/>
    <property type="project" value="TreeGrafter"/>
</dbReference>
<dbReference type="Gene3D" id="3.40.50.620">
    <property type="entry name" value="HUPs"/>
    <property type="match status" value="1"/>
</dbReference>